<protein>
    <submittedName>
        <fullName evidence="2">Uncharacterized protein</fullName>
    </submittedName>
</protein>
<dbReference type="Proteomes" id="UP001063166">
    <property type="component" value="Unassembled WGS sequence"/>
</dbReference>
<accession>A0A9P3UND2</accession>
<sequence length="435" mass="47852">MHIFEFTHDLGSARTLHQGGAAAAEQARASRNSRRLTGRTRSRGGGPQSEEPDSAFLRGNKFLRSAADALAVIRAVERKYGAVREYRFQKDFELPTHYQHIISVAFRDPKAYERIPVETETFSVTLPGTTHDRPGGVGLDELEPVLQSADYVESSLPSFGNIMDDIDNGAEGEGEEVTFTISRADLNWYTPATFPGSLPASESLSRCFIRWGGFHELQPISAETPISKADIFRPSTIDSPCMRLALRRHSETLRIPNPYEALSTTASDSSQPALNWEPLPGHESAPTDTPMPSVIQATSGQPFMVTQTSAPANVNSQKTESAPATVPEIEHTSQPTTLRDTSTSIPATVAEVEAIAASMENSPSRPKQTTSPKQKKPQRQAPAEGQKDKQTSLRELRNQALQARQRESAKRAEKQQELEPPTVKQKLSNFFSNIF</sequence>
<reference evidence="2" key="1">
    <citation type="submission" date="2022-07" db="EMBL/GenBank/DDBJ databases">
        <title>The genome of Lyophyllum shimeji provides insight into the initial evolution of ectomycorrhizal fungal genome.</title>
        <authorList>
            <person name="Kobayashi Y."/>
            <person name="Shibata T."/>
            <person name="Hirakawa H."/>
            <person name="Shigenobu S."/>
            <person name="Nishiyama T."/>
            <person name="Yamada A."/>
            <person name="Hasebe M."/>
            <person name="Kawaguchi M."/>
        </authorList>
    </citation>
    <scope>NUCLEOTIDE SEQUENCE</scope>
    <source>
        <strain evidence="2">AT787</strain>
    </source>
</reference>
<gene>
    <name evidence="2" type="ORF">LshimejAT787_0407710</name>
</gene>
<feature type="compositionally biased region" description="Polar residues" evidence="1">
    <location>
        <begin position="332"/>
        <end position="343"/>
    </location>
</feature>
<feature type="region of interest" description="Disordered" evidence="1">
    <location>
        <begin position="262"/>
        <end position="296"/>
    </location>
</feature>
<evidence type="ECO:0000313" key="3">
    <source>
        <dbReference type="Proteomes" id="UP001063166"/>
    </source>
</evidence>
<feature type="compositionally biased region" description="Polar residues" evidence="1">
    <location>
        <begin position="425"/>
        <end position="435"/>
    </location>
</feature>
<feature type="region of interest" description="Disordered" evidence="1">
    <location>
        <begin position="357"/>
        <end position="435"/>
    </location>
</feature>
<feature type="compositionally biased region" description="Basic and acidic residues" evidence="1">
    <location>
        <begin position="385"/>
        <end position="397"/>
    </location>
</feature>
<name>A0A9P3UND2_LYOSH</name>
<feature type="region of interest" description="Disordered" evidence="1">
    <location>
        <begin position="312"/>
        <end position="343"/>
    </location>
</feature>
<feature type="compositionally biased region" description="Polar residues" evidence="1">
    <location>
        <begin position="262"/>
        <end position="273"/>
    </location>
</feature>
<feature type="region of interest" description="Disordered" evidence="1">
    <location>
        <begin position="18"/>
        <end position="54"/>
    </location>
</feature>
<feature type="compositionally biased region" description="Polar residues" evidence="1">
    <location>
        <begin position="312"/>
        <end position="322"/>
    </location>
</feature>
<proteinExistence type="predicted"/>
<comment type="caution">
    <text evidence="2">The sequence shown here is derived from an EMBL/GenBank/DDBJ whole genome shotgun (WGS) entry which is preliminary data.</text>
</comment>
<dbReference type="OrthoDB" id="3362336at2759"/>
<keyword evidence="3" id="KW-1185">Reference proteome</keyword>
<organism evidence="2 3">
    <name type="scientific">Lyophyllum shimeji</name>
    <name type="common">Hon-shimeji</name>
    <name type="synonym">Tricholoma shimeji</name>
    <dbReference type="NCBI Taxonomy" id="47721"/>
    <lineage>
        <taxon>Eukaryota</taxon>
        <taxon>Fungi</taxon>
        <taxon>Dikarya</taxon>
        <taxon>Basidiomycota</taxon>
        <taxon>Agaricomycotina</taxon>
        <taxon>Agaricomycetes</taxon>
        <taxon>Agaricomycetidae</taxon>
        <taxon>Agaricales</taxon>
        <taxon>Tricholomatineae</taxon>
        <taxon>Lyophyllaceae</taxon>
        <taxon>Lyophyllum</taxon>
    </lineage>
</organism>
<dbReference type="AlphaFoldDB" id="A0A9P3UND2"/>
<feature type="compositionally biased region" description="Low complexity" evidence="1">
    <location>
        <begin position="21"/>
        <end position="30"/>
    </location>
</feature>
<feature type="compositionally biased region" description="Basic residues" evidence="1">
    <location>
        <begin position="31"/>
        <end position="42"/>
    </location>
</feature>
<dbReference type="EMBL" id="BRPK01000004">
    <property type="protein sequence ID" value="GLB37720.1"/>
    <property type="molecule type" value="Genomic_DNA"/>
</dbReference>
<evidence type="ECO:0000256" key="1">
    <source>
        <dbReference type="SAM" id="MobiDB-lite"/>
    </source>
</evidence>
<evidence type="ECO:0000313" key="2">
    <source>
        <dbReference type="EMBL" id="GLB37720.1"/>
    </source>
</evidence>
<feature type="compositionally biased region" description="Basic and acidic residues" evidence="1">
    <location>
        <begin position="404"/>
        <end position="417"/>
    </location>
</feature>